<dbReference type="GO" id="GO:0005737">
    <property type="term" value="C:cytoplasm"/>
    <property type="evidence" value="ECO:0007669"/>
    <property type="project" value="TreeGrafter"/>
</dbReference>
<evidence type="ECO:0000256" key="3">
    <source>
        <dbReference type="ARBA" id="ARBA00022701"/>
    </source>
</evidence>
<evidence type="ECO:0000256" key="4">
    <source>
        <dbReference type="ARBA" id="ARBA00023212"/>
    </source>
</evidence>
<dbReference type="AlphaFoldDB" id="A0A2G2W3Z6"/>
<sequence length="142" mass="16362">MDPNHNPNLGYYNISDLSGLLSSMDDQVVKDKEEAASSKDALDKMEKWKHASQEDNWLDEYEKGENRYSTGKGVHINLKNAEKAQILVSKIPSLIENLTAKINTWEKVRGIPFLYHKDLWLKKIMCDLHMEQNDSTEILVDN</sequence>
<organism evidence="5 6">
    <name type="scientific">Capsicum baccatum</name>
    <name type="common">Peruvian pepper</name>
    <dbReference type="NCBI Taxonomy" id="33114"/>
    <lineage>
        <taxon>Eukaryota</taxon>
        <taxon>Viridiplantae</taxon>
        <taxon>Streptophyta</taxon>
        <taxon>Embryophyta</taxon>
        <taxon>Tracheophyta</taxon>
        <taxon>Spermatophyta</taxon>
        <taxon>Magnoliopsida</taxon>
        <taxon>eudicotyledons</taxon>
        <taxon>Gunneridae</taxon>
        <taxon>Pentapetalae</taxon>
        <taxon>asterids</taxon>
        <taxon>lamiids</taxon>
        <taxon>Solanales</taxon>
        <taxon>Solanaceae</taxon>
        <taxon>Solanoideae</taxon>
        <taxon>Capsiceae</taxon>
        <taxon>Capsicum</taxon>
    </lineage>
</organism>
<proteinExistence type="inferred from homology"/>
<gene>
    <name evidence="5" type="ORF">CQW23_18804</name>
</gene>
<dbReference type="STRING" id="33114.A0A2G2W3Z6"/>
<dbReference type="InterPro" id="IPR007145">
    <property type="entry name" value="MAP65_Ase1_PRC1"/>
</dbReference>
<dbReference type="GO" id="GO:0000226">
    <property type="term" value="P:microtubule cytoskeleton organization"/>
    <property type="evidence" value="ECO:0007669"/>
    <property type="project" value="InterPro"/>
</dbReference>
<dbReference type="PANTHER" id="PTHR19321">
    <property type="entry name" value="PROTEIN REGULATOR OF CYTOKINESIS 1 PRC1-RELATED"/>
    <property type="match status" value="1"/>
</dbReference>
<comment type="subcellular location">
    <subcellularLocation>
        <location evidence="1">Cytoplasm</location>
        <location evidence="1">Cytoskeleton</location>
    </subcellularLocation>
</comment>
<accession>A0A2G2W3Z6</accession>
<dbReference type="Gene3D" id="1.20.58.1520">
    <property type="match status" value="1"/>
</dbReference>
<keyword evidence="6" id="KW-1185">Reference proteome</keyword>
<dbReference type="Pfam" id="PF03999">
    <property type="entry name" value="MAP65_ASE1"/>
    <property type="match status" value="1"/>
</dbReference>
<dbReference type="PANTHER" id="PTHR19321:SF4">
    <property type="entry name" value="65-KDA MICROTUBULE-ASSOCIATED PROTEIN 5"/>
    <property type="match status" value="1"/>
</dbReference>
<evidence type="ECO:0000256" key="2">
    <source>
        <dbReference type="ARBA" id="ARBA00006187"/>
    </source>
</evidence>
<comment type="caution">
    <text evidence="5">The sequence shown here is derived from an EMBL/GenBank/DDBJ whole genome shotgun (WGS) entry which is preliminary data.</text>
</comment>
<dbReference type="EMBL" id="MLFT02000008">
    <property type="protein sequence ID" value="PHT39950.1"/>
    <property type="molecule type" value="Genomic_DNA"/>
</dbReference>
<protein>
    <submittedName>
        <fullName evidence="5">65-kDa microtubule-associated protein 5</fullName>
    </submittedName>
</protein>
<dbReference type="Proteomes" id="UP000224567">
    <property type="component" value="Unassembled WGS sequence"/>
</dbReference>
<name>A0A2G2W3Z6_CAPBA</name>
<evidence type="ECO:0000313" key="5">
    <source>
        <dbReference type="EMBL" id="PHT39950.1"/>
    </source>
</evidence>
<dbReference type="GO" id="GO:0005819">
    <property type="term" value="C:spindle"/>
    <property type="evidence" value="ECO:0007669"/>
    <property type="project" value="TreeGrafter"/>
</dbReference>
<dbReference type="OrthoDB" id="1720650at2759"/>
<evidence type="ECO:0000313" key="6">
    <source>
        <dbReference type="Proteomes" id="UP000224567"/>
    </source>
</evidence>
<keyword evidence="4" id="KW-0206">Cytoskeleton</keyword>
<dbReference type="GO" id="GO:0008017">
    <property type="term" value="F:microtubule binding"/>
    <property type="evidence" value="ECO:0007669"/>
    <property type="project" value="InterPro"/>
</dbReference>
<comment type="similarity">
    <text evidence="2">Belongs to the MAP65/ASE1 family.</text>
</comment>
<reference evidence="5 6" key="1">
    <citation type="journal article" date="2017" name="Genome Biol.">
        <title>New reference genome sequences of hot pepper reveal the massive evolution of plant disease-resistance genes by retroduplication.</title>
        <authorList>
            <person name="Kim S."/>
            <person name="Park J."/>
            <person name="Yeom S.I."/>
            <person name="Kim Y.M."/>
            <person name="Seo E."/>
            <person name="Kim K.T."/>
            <person name="Kim M.S."/>
            <person name="Lee J.M."/>
            <person name="Cheong K."/>
            <person name="Shin H.S."/>
            <person name="Kim S.B."/>
            <person name="Han K."/>
            <person name="Lee J."/>
            <person name="Park M."/>
            <person name="Lee H.A."/>
            <person name="Lee H.Y."/>
            <person name="Lee Y."/>
            <person name="Oh S."/>
            <person name="Lee J.H."/>
            <person name="Choi E."/>
            <person name="Choi E."/>
            <person name="Lee S.E."/>
            <person name="Jeon J."/>
            <person name="Kim H."/>
            <person name="Choi G."/>
            <person name="Song H."/>
            <person name="Lee J."/>
            <person name="Lee S.C."/>
            <person name="Kwon J.K."/>
            <person name="Lee H.Y."/>
            <person name="Koo N."/>
            <person name="Hong Y."/>
            <person name="Kim R.W."/>
            <person name="Kang W.H."/>
            <person name="Huh J.H."/>
            <person name="Kang B.C."/>
            <person name="Yang T.J."/>
            <person name="Lee Y.H."/>
            <person name="Bennetzen J.L."/>
            <person name="Choi D."/>
        </authorList>
    </citation>
    <scope>NUCLEOTIDE SEQUENCE [LARGE SCALE GENOMIC DNA]</scope>
    <source>
        <strain evidence="6">cv. PBC81</strain>
    </source>
</reference>
<keyword evidence="4" id="KW-0963">Cytoplasm</keyword>
<keyword evidence="3" id="KW-0493">Microtubule</keyword>
<dbReference type="GO" id="GO:0005874">
    <property type="term" value="C:microtubule"/>
    <property type="evidence" value="ECO:0007669"/>
    <property type="project" value="UniProtKB-KW"/>
</dbReference>
<reference evidence="6" key="2">
    <citation type="journal article" date="2017" name="J. Anim. Genet.">
        <title>Multiple reference genome sequences of hot pepper reveal the massive evolution of plant disease resistance genes by retroduplication.</title>
        <authorList>
            <person name="Kim S."/>
            <person name="Park J."/>
            <person name="Yeom S.-I."/>
            <person name="Kim Y.-M."/>
            <person name="Seo E."/>
            <person name="Kim K.-T."/>
            <person name="Kim M.-S."/>
            <person name="Lee J.M."/>
            <person name="Cheong K."/>
            <person name="Shin H.-S."/>
            <person name="Kim S.-B."/>
            <person name="Han K."/>
            <person name="Lee J."/>
            <person name="Park M."/>
            <person name="Lee H.-A."/>
            <person name="Lee H.-Y."/>
            <person name="Lee Y."/>
            <person name="Oh S."/>
            <person name="Lee J.H."/>
            <person name="Choi E."/>
            <person name="Choi E."/>
            <person name="Lee S.E."/>
            <person name="Jeon J."/>
            <person name="Kim H."/>
            <person name="Choi G."/>
            <person name="Song H."/>
            <person name="Lee J."/>
            <person name="Lee S.-C."/>
            <person name="Kwon J.-K."/>
            <person name="Lee H.-Y."/>
            <person name="Koo N."/>
            <person name="Hong Y."/>
            <person name="Kim R.W."/>
            <person name="Kang W.-H."/>
            <person name="Huh J.H."/>
            <person name="Kang B.-C."/>
            <person name="Yang T.-J."/>
            <person name="Lee Y.-H."/>
            <person name="Bennetzen J.L."/>
            <person name="Choi D."/>
        </authorList>
    </citation>
    <scope>NUCLEOTIDE SEQUENCE [LARGE SCALE GENOMIC DNA]</scope>
    <source>
        <strain evidence="6">cv. PBC81</strain>
    </source>
</reference>
<evidence type="ECO:0000256" key="1">
    <source>
        <dbReference type="ARBA" id="ARBA00004245"/>
    </source>
</evidence>